<evidence type="ECO:0000313" key="2">
    <source>
        <dbReference type="Proteomes" id="UP001140949"/>
    </source>
</evidence>
<reference evidence="1" key="2">
    <citation type="submission" date="2023-04" db="EMBL/GenBank/DDBJ databases">
        <authorList>
            <person name="Bruccoleri R.E."/>
            <person name="Oakeley E.J."/>
            <person name="Faust A.-M."/>
            <person name="Dessus-Babus S."/>
            <person name="Altorfer M."/>
            <person name="Burckhardt D."/>
            <person name="Oertli M."/>
            <person name="Naumann U."/>
            <person name="Petersen F."/>
            <person name="Wong J."/>
        </authorList>
    </citation>
    <scope>NUCLEOTIDE SEQUENCE</scope>
    <source>
        <strain evidence="1">GSM-AAB239-AS_SAM_17_03QT</strain>
        <tissue evidence="1">Leaf</tissue>
    </source>
</reference>
<proteinExistence type="predicted"/>
<evidence type="ECO:0008006" key="3">
    <source>
        <dbReference type="Google" id="ProtNLM"/>
    </source>
</evidence>
<comment type="caution">
    <text evidence="1">The sequence shown here is derived from an EMBL/GenBank/DDBJ whole genome shotgun (WGS) entry which is preliminary data.</text>
</comment>
<dbReference type="Pfam" id="PF02681">
    <property type="entry name" value="DUF212"/>
    <property type="match status" value="1"/>
</dbReference>
<dbReference type="PANTHER" id="PTHR31446">
    <property type="entry name" value="ACID PHOSPHATASE/VANADIUM-DEPENDENT HALOPEROXIDASE-RELATED PROTEIN"/>
    <property type="match status" value="1"/>
</dbReference>
<organism evidence="1 2">
    <name type="scientific">Iris pallida</name>
    <name type="common">Sweet iris</name>
    <dbReference type="NCBI Taxonomy" id="29817"/>
    <lineage>
        <taxon>Eukaryota</taxon>
        <taxon>Viridiplantae</taxon>
        <taxon>Streptophyta</taxon>
        <taxon>Embryophyta</taxon>
        <taxon>Tracheophyta</taxon>
        <taxon>Spermatophyta</taxon>
        <taxon>Magnoliopsida</taxon>
        <taxon>Liliopsida</taxon>
        <taxon>Asparagales</taxon>
        <taxon>Iridaceae</taxon>
        <taxon>Iridoideae</taxon>
        <taxon>Irideae</taxon>
        <taxon>Iris</taxon>
    </lineage>
</organism>
<dbReference type="AlphaFoldDB" id="A0AAX6GN54"/>
<evidence type="ECO:0000313" key="1">
    <source>
        <dbReference type="EMBL" id="KAJ6830084.1"/>
    </source>
</evidence>
<dbReference type="Proteomes" id="UP001140949">
    <property type="component" value="Unassembled WGS sequence"/>
</dbReference>
<protein>
    <recommendedName>
        <fullName evidence="3">Membrane protein YuiD</fullName>
    </recommendedName>
</protein>
<dbReference type="InterPro" id="IPR003832">
    <property type="entry name" value="DUF212"/>
</dbReference>
<dbReference type="EMBL" id="JANAVB010017998">
    <property type="protein sequence ID" value="KAJ6830084.1"/>
    <property type="molecule type" value="Genomic_DNA"/>
</dbReference>
<gene>
    <name evidence="1" type="ORF">M6B38_126045</name>
</gene>
<reference evidence="1" key="1">
    <citation type="journal article" date="2023" name="GigaByte">
        <title>Genome assembly of the bearded iris, Iris pallida Lam.</title>
        <authorList>
            <person name="Bruccoleri R.E."/>
            <person name="Oakeley E.J."/>
            <person name="Faust A.M.E."/>
            <person name="Altorfer M."/>
            <person name="Dessus-Babus S."/>
            <person name="Burckhardt D."/>
            <person name="Oertli M."/>
            <person name="Naumann U."/>
            <person name="Petersen F."/>
            <person name="Wong J."/>
        </authorList>
    </citation>
    <scope>NUCLEOTIDE SEQUENCE</scope>
    <source>
        <strain evidence="1">GSM-AAB239-AS_SAM_17_03QT</strain>
    </source>
</reference>
<keyword evidence="2" id="KW-1185">Reference proteome</keyword>
<accession>A0AAX6GN54</accession>
<dbReference type="PANTHER" id="PTHR31446:SF2">
    <property type="entry name" value="ACID PHOSPHATASE_VANADIUM-DEPENDENT HALOPEROXIDASE-RELATED PROTEIN"/>
    <property type="match status" value="1"/>
</dbReference>
<sequence>MASLSSSLSPSLPQSSKFLYSSPRPIRRKPISPVSSSLKLGIEEIALITHNKALVAATVATAIGQLAKPLSSRLLGDGVSLGSLVQPGGMPSTHSASVVAAATSVGLERGFSDSVFGMSVVFAALVMYDAQGVRKAAGNHAKVLNRILKAEEASINSNPRTSSLNTRDILPLVTLSEKANSYTSDSESYSLQESQLTSRSAMPSLKVDTKEISENIYSNYTPLTERLGHTQLEVLVGALLGFVVSLTVGAIL</sequence>
<name>A0AAX6GN54_IRIPA</name>